<dbReference type="AlphaFoldDB" id="A0A0K2GHZ3"/>
<proteinExistence type="predicted"/>
<accession>A0A0K2GHZ3</accession>
<dbReference type="KEGG" id="nmv:NITMOv2_4171"/>
<gene>
    <name evidence="1" type="ORF">NITMOv2_4171</name>
</gene>
<protein>
    <submittedName>
        <fullName evidence="1">Uncharacterized protein</fullName>
    </submittedName>
</protein>
<dbReference type="STRING" id="42253.NITMOv2_4171"/>
<name>A0A0K2GHZ3_NITMO</name>
<dbReference type="Proteomes" id="UP000069205">
    <property type="component" value="Chromosome"/>
</dbReference>
<reference evidence="1 2" key="1">
    <citation type="journal article" date="2015" name="Proc. Natl. Acad. Sci. U.S.A.">
        <title>Expanded metabolic versatility of ubiquitous nitrite-oxidizing bacteria from the genus Nitrospira.</title>
        <authorList>
            <person name="Koch H."/>
            <person name="Lucker S."/>
            <person name="Albertsen M."/>
            <person name="Kitzinger K."/>
            <person name="Herbold C."/>
            <person name="Spieck E."/>
            <person name="Nielsen P.H."/>
            <person name="Wagner M."/>
            <person name="Daims H."/>
        </authorList>
    </citation>
    <scope>NUCLEOTIDE SEQUENCE [LARGE SCALE GENOMIC DNA]</scope>
    <source>
        <strain evidence="1 2">NSP M-1</strain>
    </source>
</reference>
<dbReference type="EMBL" id="CP011801">
    <property type="protein sequence ID" value="ALA60551.1"/>
    <property type="molecule type" value="Genomic_DNA"/>
</dbReference>
<organism evidence="1 2">
    <name type="scientific">Nitrospira moscoviensis</name>
    <dbReference type="NCBI Taxonomy" id="42253"/>
    <lineage>
        <taxon>Bacteria</taxon>
        <taxon>Pseudomonadati</taxon>
        <taxon>Nitrospirota</taxon>
        <taxon>Nitrospiria</taxon>
        <taxon>Nitrospirales</taxon>
        <taxon>Nitrospiraceae</taxon>
        <taxon>Nitrospira</taxon>
    </lineage>
</organism>
<sequence>MREYQLDLPTQPETGVVSATENLWASMCNALVRCIVTLWSYWTQRFVRNLRRRTRGLLLVRPAGHPQPLPVRILTPLERRDRRRRRIISGGAGRSVTDIARRAGPVPEFLS</sequence>
<evidence type="ECO:0000313" key="2">
    <source>
        <dbReference type="Proteomes" id="UP000069205"/>
    </source>
</evidence>
<dbReference type="PATRIC" id="fig|42253.5.peg.4120"/>
<keyword evidence="2" id="KW-1185">Reference proteome</keyword>
<evidence type="ECO:0000313" key="1">
    <source>
        <dbReference type="EMBL" id="ALA60551.1"/>
    </source>
</evidence>